<dbReference type="RefSeq" id="WP_150863833.1">
    <property type="nucleotide sequence ID" value="NZ_VYXP01000004.1"/>
</dbReference>
<reference evidence="3 4" key="1">
    <citation type="submission" date="2019-09" db="EMBL/GenBank/DDBJ databases">
        <title>Wenzhouxiangella sp. Genome sequencing and assembly.</title>
        <authorList>
            <person name="Zhang R."/>
        </authorList>
    </citation>
    <scope>NUCLEOTIDE SEQUENCE [LARGE SCALE GENOMIC DNA]</scope>
    <source>
        <strain evidence="3 4">W260</strain>
    </source>
</reference>
<evidence type="ECO:0000313" key="3">
    <source>
        <dbReference type="EMBL" id="KAA9132043.1"/>
    </source>
</evidence>
<feature type="transmembrane region" description="Helical" evidence="2">
    <location>
        <begin position="48"/>
        <end position="74"/>
    </location>
</feature>
<evidence type="ECO:0000313" key="4">
    <source>
        <dbReference type="Proteomes" id="UP000325372"/>
    </source>
</evidence>
<keyword evidence="2" id="KW-1133">Transmembrane helix</keyword>
<proteinExistence type="predicted"/>
<dbReference type="PANTHER" id="PTHR31876">
    <property type="entry name" value="COV-LIKE PROTEIN 1"/>
    <property type="match status" value="1"/>
</dbReference>
<dbReference type="PANTHER" id="PTHR31876:SF26">
    <property type="entry name" value="PROTEIN LIKE COV 2"/>
    <property type="match status" value="1"/>
</dbReference>
<dbReference type="InterPro" id="IPR007462">
    <property type="entry name" value="COV1-like"/>
</dbReference>
<comment type="caution">
    <text evidence="3">The sequence shown here is derived from an EMBL/GenBank/DDBJ whole genome shotgun (WGS) entry which is preliminary data.</text>
</comment>
<dbReference type="AlphaFoldDB" id="A0A5N0TAE9"/>
<feature type="region of interest" description="Disordered" evidence="1">
    <location>
        <begin position="190"/>
        <end position="212"/>
    </location>
</feature>
<evidence type="ECO:0000256" key="1">
    <source>
        <dbReference type="SAM" id="MobiDB-lite"/>
    </source>
</evidence>
<feature type="transmembrane region" description="Helical" evidence="2">
    <location>
        <begin position="7"/>
        <end position="28"/>
    </location>
</feature>
<keyword evidence="2" id="KW-0472">Membrane</keyword>
<accession>A0A5N0TAE9</accession>
<keyword evidence="4" id="KW-1185">Reference proteome</keyword>
<evidence type="ECO:0000256" key="2">
    <source>
        <dbReference type="SAM" id="Phobius"/>
    </source>
</evidence>
<name>A0A5N0TAE9_9GAMM</name>
<sequence length="212" mass="23101">MNRIGSLFLKGLVVTIPVAMTIAIVWWFAATAERVLGGLLTEILPGGWYVPGMGLASAVGLVLLVGVLSHVLFFQKLFFWSEAWLNRLPLIKTIYTAIKDFIGYFSPEQQGQLSKVVLVTLPGQRYQCLGFVTREAFDDLPLPLAVDDAVAVYLPMSYQIGGYTLYLPRECITAVDISFEEGMRLAITGGVTRRPASPTPPAGMVSGTPEDS</sequence>
<keyword evidence="2" id="KW-0812">Transmembrane</keyword>
<organism evidence="3 4">
    <name type="scientific">Marinihelvus fidelis</name>
    <dbReference type="NCBI Taxonomy" id="2613842"/>
    <lineage>
        <taxon>Bacteria</taxon>
        <taxon>Pseudomonadati</taxon>
        <taxon>Pseudomonadota</taxon>
        <taxon>Gammaproteobacteria</taxon>
        <taxon>Chromatiales</taxon>
        <taxon>Wenzhouxiangellaceae</taxon>
        <taxon>Marinihelvus</taxon>
    </lineage>
</organism>
<dbReference type="EMBL" id="VYXP01000004">
    <property type="protein sequence ID" value="KAA9132043.1"/>
    <property type="molecule type" value="Genomic_DNA"/>
</dbReference>
<dbReference type="Proteomes" id="UP000325372">
    <property type="component" value="Unassembled WGS sequence"/>
</dbReference>
<dbReference type="Pfam" id="PF04367">
    <property type="entry name" value="DUF502"/>
    <property type="match status" value="1"/>
</dbReference>
<gene>
    <name evidence="3" type="ORF">F3N42_07685</name>
</gene>
<protein>
    <submittedName>
        <fullName evidence="3">DUF502 domain-containing protein</fullName>
    </submittedName>
</protein>